<dbReference type="Proteomes" id="UP001341281">
    <property type="component" value="Chromosome 01"/>
</dbReference>
<gene>
    <name evidence="2" type="ORF">U9M48_003224</name>
</gene>
<reference evidence="2 3" key="1">
    <citation type="submission" date="2024-02" db="EMBL/GenBank/DDBJ databases">
        <title>High-quality chromosome-scale genome assembly of Pensacola bahiagrass (Paspalum notatum Flugge var. saurae).</title>
        <authorList>
            <person name="Vega J.M."/>
            <person name="Podio M."/>
            <person name="Orjuela J."/>
            <person name="Siena L.A."/>
            <person name="Pessino S.C."/>
            <person name="Combes M.C."/>
            <person name="Mariac C."/>
            <person name="Albertini E."/>
            <person name="Pupilli F."/>
            <person name="Ortiz J.P.A."/>
            <person name="Leblanc O."/>
        </authorList>
    </citation>
    <scope>NUCLEOTIDE SEQUENCE [LARGE SCALE GENOMIC DNA]</scope>
    <source>
        <strain evidence="2">R1</strain>
        <tissue evidence="2">Leaf</tissue>
    </source>
</reference>
<feature type="signal peptide" evidence="1">
    <location>
        <begin position="1"/>
        <end position="21"/>
    </location>
</feature>
<sequence length="119" mass="12605">MIYTALSFSFLSLLSFPRSRSAGHGSPSTMAARLLGDGAFPLFCPRRAASVFFLLHLDLAGSSGGDAPHRSPPRAQAATVALGGWQPLPRAQAAATQMGATLRPYRQRLRLAAPPASMR</sequence>
<evidence type="ECO:0000256" key="1">
    <source>
        <dbReference type="SAM" id="SignalP"/>
    </source>
</evidence>
<name>A0AAQ3PL46_PASNO</name>
<feature type="chain" id="PRO_5043038420" evidence="1">
    <location>
        <begin position="22"/>
        <end position="119"/>
    </location>
</feature>
<dbReference type="EMBL" id="CP144745">
    <property type="protein sequence ID" value="WVZ52136.1"/>
    <property type="molecule type" value="Genomic_DNA"/>
</dbReference>
<organism evidence="2 3">
    <name type="scientific">Paspalum notatum var. saurae</name>
    <dbReference type="NCBI Taxonomy" id="547442"/>
    <lineage>
        <taxon>Eukaryota</taxon>
        <taxon>Viridiplantae</taxon>
        <taxon>Streptophyta</taxon>
        <taxon>Embryophyta</taxon>
        <taxon>Tracheophyta</taxon>
        <taxon>Spermatophyta</taxon>
        <taxon>Magnoliopsida</taxon>
        <taxon>Liliopsida</taxon>
        <taxon>Poales</taxon>
        <taxon>Poaceae</taxon>
        <taxon>PACMAD clade</taxon>
        <taxon>Panicoideae</taxon>
        <taxon>Andropogonodae</taxon>
        <taxon>Paspaleae</taxon>
        <taxon>Paspalinae</taxon>
        <taxon>Paspalum</taxon>
    </lineage>
</organism>
<dbReference type="AlphaFoldDB" id="A0AAQ3PL46"/>
<keyword evidence="1" id="KW-0732">Signal</keyword>
<keyword evidence="3" id="KW-1185">Reference proteome</keyword>
<evidence type="ECO:0000313" key="3">
    <source>
        <dbReference type="Proteomes" id="UP001341281"/>
    </source>
</evidence>
<evidence type="ECO:0000313" key="2">
    <source>
        <dbReference type="EMBL" id="WVZ52136.1"/>
    </source>
</evidence>
<accession>A0AAQ3PL46</accession>
<protein>
    <submittedName>
        <fullName evidence="2">Uncharacterized protein</fullName>
    </submittedName>
</protein>
<proteinExistence type="predicted"/>